<dbReference type="AlphaFoldDB" id="A0A220S519"/>
<keyword evidence="2" id="KW-0418">Kinase</keyword>
<evidence type="ECO:0000256" key="1">
    <source>
        <dbReference type="NCBIfam" id="TIGR01378"/>
    </source>
</evidence>
<dbReference type="GO" id="GO:0016301">
    <property type="term" value="F:kinase activity"/>
    <property type="evidence" value="ECO:0007669"/>
    <property type="project" value="UniProtKB-KW"/>
</dbReference>
<evidence type="ECO:0000313" key="2">
    <source>
        <dbReference type="EMBL" id="ASK28526.1"/>
    </source>
</evidence>
<dbReference type="Pfam" id="PF21275">
    <property type="entry name" value="Thi_PPkinase_C"/>
    <property type="match status" value="1"/>
</dbReference>
<dbReference type="Pfam" id="PF04263">
    <property type="entry name" value="TPK_catalytic"/>
    <property type="match status" value="1"/>
</dbReference>
<dbReference type="PANTHER" id="PTHR41299:SF1">
    <property type="entry name" value="THIAMINE PYROPHOSPHOKINASE"/>
    <property type="match status" value="1"/>
</dbReference>
<dbReference type="NCBIfam" id="TIGR01378">
    <property type="entry name" value="thi_PPkinase"/>
    <property type="match status" value="1"/>
</dbReference>
<dbReference type="InterPro" id="IPR036759">
    <property type="entry name" value="TPK_catalytic_sf"/>
</dbReference>
<dbReference type="InterPro" id="IPR006282">
    <property type="entry name" value="Thi_PPkinase"/>
</dbReference>
<dbReference type="KEGG" id="nei:BG910_08690"/>
<gene>
    <name evidence="2" type="ORF">BG910_08690</name>
</gene>
<dbReference type="PANTHER" id="PTHR41299">
    <property type="entry name" value="THIAMINE PYROPHOSPHOKINASE"/>
    <property type="match status" value="1"/>
</dbReference>
<dbReference type="InterPro" id="IPR007371">
    <property type="entry name" value="TPK_catalytic"/>
</dbReference>
<dbReference type="SUPFAM" id="SSF63999">
    <property type="entry name" value="Thiamin pyrophosphokinase, catalytic domain"/>
    <property type="match status" value="1"/>
</dbReference>
<reference evidence="2 3" key="1">
    <citation type="submission" date="2017-06" db="EMBL/GenBank/DDBJ databases">
        <title>Neisseria chenwenguii sp. nov., isolated from the intestinal contents of Tibetan Plateau Pika in Yushu, Qinghai Province, China.</title>
        <authorList>
            <person name="Zhang G."/>
        </authorList>
    </citation>
    <scope>NUCLEOTIDE SEQUENCE [LARGE SCALE GENOMIC DNA]</scope>
    <source>
        <strain evidence="2 3">10023</strain>
    </source>
</reference>
<proteinExistence type="predicted"/>
<dbReference type="InterPro" id="IPR049442">
    <property type="entry name" value="Thi_PPkinase-like_C"/>
</dbReference>
<protein>
    <recommendedName>
        <fullName evidence="1">Thiamine diphosphokinase</fullName>
        <ecNumber evidence="1">2.7.6.2</ecNumber>
    </recommendedName>
</protein>
<keyword evidence="3" id="KW-1185">Reference proteome</keyword>
<dbReference type="Proteomes" id="UP000198238">
    <property type="component" value="Chromosome"/>
</dbReference>
<dbReference type="GO" id="GO:0005524">
    <property type="term" value="F:ATP binding"/>
    <property type="evidence" value="ECO:0007669"/>
    <property type="project" value="InterPro"/>
</dbReference>
<accession>A0A220S519</accession>
<dbReference type="OrthoDB" id="7057856at2"/>
<dbReference type="EC" id="2.7.6.2" evidence="1"/>
<organism evidence="2 3">
    <name type="scientific">Neisseria chenwenguii</name>
    <dbReference type="NCBI Taxonomy" id="1853278"/>
    <lineage>
        <taxon>Bacteria</taxon>
        <taxon>Pseudomonadati</taxon>
        <taxon>Pseudomonadota</taxon>
        <taxon>Betaproteobacteria</taxon>
        <taxon>Neisseriales</taxon>
        <taxon>Neisseriaceae</taxon>
        <taxon>Neisseria</taxon>
    </lineage>
</organism>
<dbReference type="Gene3D" id="3.40.50.10240">
    <property type="entry name" value="Thiamin pyrophosphokinase, catalytic domain"/>
    <property type="match status" value="1"/>
</dbReference>
<dbReference type="EMBL" id="CP022278">
    <property type="protein sequence ID" value="ASK28526.1"/>
    <property type="molecule type" value="Genomic_DNA"/>
</dbReference>
<keyword evidence="2" id="KW-0808">Transferase</keyword>
<evidence type="ECO:0000313" key="3">
    <source>
        <dbReference type="Proteomes" id="UP000198238"/>
    </source>
</evidence>
<dbReference type="InterPro" id="IPR053149">
    <property type="entry name" value="TPK"/>
</dbReference>
<name>A0A220S519_9NEIS</name>
<dbReference type="GO" id="GO:0004788">
    <property type="term" value="F:thiamine diphosphokinase activity"/>
    <property type="evidence" value="ECO:0007669"/>
    <property type="project" value="UniProtKB-UniRule"/>
</dbReference>
<dbReference type="CDD" id="cd07995">
    <property type="entry name" value="TPK"/>
    <property type="match status" value="1"/>
</dbReference>
<dbReference type="GO" id="GO:0006772">
    <property type="term" value="P:thiamine metabolic process"/>
    <property type="evidence" value="ECO:0007669"/>
    <property type="project" value="UniProtKB-UniRule"/>
</dbReference>
<sequence>MNNAHIRRFIGTPEAVILADGDYPQHPLPLHYLDSVPVIACCDGAANAHIAKGRRPSLIIGDGDSVLPEHRAAYADILYIEREQESNDLSKAVALLVSRNIRNILILGATGKREDHTLANISLLMNYHRRQIRTLMLTDYGLFAPFSNIARWQSPVGSRVSVFNFGAKNLVSRGLEYPLYDLEEWWQGTLNTTSAPEAEVSADGDFLLYFALGGR</sequence>
<dbReference type="GO" id="GO:0009229">
    <property type="term" value="P:thiamine diphosphate biosynthetic process"/>
    <property type="evidence" value="ECO:0007669"/>
    <property type="project" value="InterPro"/>
</dbReference>